<name>A0A061JGL6_9PROT</name>
<dbReference type="InterPro" id="IPR044878">
    <property type="entry name" value="UbiA_sf"/>
</dbReference>
<sequence length="296" mass="34478">MKSRKFYYFSGIARTFFSKESWKLWFLAARFFQIHGTLLLFWPCLWGYLFQTNKNIQFWELAWLFSGAAWMRSVGCVYNDWVDAPLDCFVPRTENRPLISRPEGWKIPMFCICGFFSILAMWTLPFRVIFLGSIGWIFSLGYPWLKRYIIPQAALGVLFGWGVWIGASLSMMPSLSLCWGKYIVAILWATEYDSIYSAPDQCADRKLGLKSLASYARYNTRRVVLGICMIRWGIMAGISYSSEKSLILTLLSANITYYSLRKVCFIKSYSCYQYFLLQSWIQGGILALWSYYLVLS</sequence>
<keyword evidence="7 9" id="KW-1133">Transmembrane helix</keyword>
<comment type="caution">
    <text evidence="10">The sequence shown here is derived from an EMBL/GenBank/DDBJ whole genome shotgun (WGS) entry which is preliminary data.</text>
</comment>
<dbReference type="Gene3D" id="1.20.120.1780">
    <property type="entry name" value="UbiA prenyltransferase"/>
    <property type="match status" value="1"/>
</dbReference>
<keyword evidence="4" id="KW-1003">Cell membrane</keyword>
<evidence type="ECO:0000313" key="10">
    <source>
        <dbReference type="EMBL" id="ETZ05241.1"/>
    </source>
</evidence>
<dbReference type="RefSeq" id="WP_006302340.1">
    <property type="nucleotide sequence ID" value="NZ_ARPM03000087.1"/>
</dbReference>
<dbReference type="GO" id="GO:0016020">
    <property type="term" value="C:membrane"/>
    <property type="evidence" value="ECO:0007669"/>
    <property type="project" value="UniProtKB-SubCell"/>
</dbReference>
<dbReference type="InterPro" id="IPR039653">
    <property type="entry name" value="Prenyltransferase"/>
</dbReference>
<accession>A0A061JGL6</accession>
<feature type="transmembrane region" description="Helical" evidence="9">
    <location>
        <begin position="24"/>
        <end position="49"/>
    </location>
</feature>
<keyword evidence="11" id="KW-1185">Reference proteome</keyword>
<dbReference type="EMBL" id="ARPM03000087">
    <property type="protein sequence ID" value="ETZ05241.1"/>
    <property type="molecule type" value="Genomic_DNA"/>
</dbReference>
<keyword evidence="8 9" id="KW-0472">Membrane</keyword>
<comment type="subcellular location">
    <subcellularLocation>
        <location evidence="2">Membrane</location>
        <topology evidence="2">Multi-pass membrane protein</topology>
    </subcellularLocation>
</comment>
<feature type="transmembrane region" description="Helical" evidence="9">
    <location>
        <begin position="272"/>
        <end position="294"/>
    </location>
</feature>
<evidence type="ECO:0000256" key="1">
    <source>
        <dbReference type="ARBA" id="ARBA00001946"/>
    </source>
</evidence>
<dbReference type="AlphaFoldDB" id="A0A061JGL6"/>
<dbReference type="GO" id="GO:0006744">
    <property type="term" value="P:ubiquinone biosynthetic process"/>
    <property type="evidence" value="ECO:0007669"/>
    <property type="project" value="TreeGrafter"/>
</dbReference>
<keyword evidence="5 10" id="KW-0808">Transferase</keyword>
<feature type="transmembrane region" description="Helical" evidence="9">
    <location>
        <begin position="152"/>
        <end position="173"/>
    </location>
</feature>
<gene>
    <name evidence="10" type="ORF">K737_300320</name>
</gene>
<evidence type="ECO:0000313" key="11">
    <source>
        <dbReference type="Proteomes" id="UP000026922"/>
    </source>
</evidence>
<dbReference type="Proteomes" id="UP000026922">
    <property type="component" value="Unassembled WGS sequence"/>
</dbReference>
<evidence type="ECO:0000256" key="9">
    <source>
        <dbReference type="SAM" id="Phobius"/>
    </source>
</evidence>
<proteinExistence type="inferred from homology"/>
<dbReference type="PANTHER" id="PTHR11048">
    <property type="entry name" value="PRENYLTRANSFERASES"/>
    <property type="match status" value="1"/>
</dbReference>
<reference evidence="10 11" key="1">
    <citation type="journal article" date="2013" name="Genome Announc.">
        <title>Draft Genome Sequence of Holospora undulata Strain HU1, a Micronucleus-Specific Symbiont of the Ciliate Paramecium caudatum.</title>
        <authorList>
            <person name="Dohra H."/>
            <person name="Suzuki H."/>
            <person name="Suzuki T."/>
            <person name="Tanaka K."/>
            <person name="Fujishima M."/>
        </authorList>
    </citation>
    <scope>NUCLEOTIDE SEQUENCE [LARGE SCALE GENOMIC DNA]</scope>
    <source>
        <strain evidence="10 11">HU1</strain>
    </source>
</reference>
<evidence type="ECO:0000256" key="2">
    <source>
        <dbReference type="ARBA" id="ARBA00004141"/>
    </source>
</evidence>
<evidence type="ECO:0000256" key="3">
    <source>
        <dbReference type="ARBA" id="ARBA00005985"/>
    </source>
</evidence>
<feature type="transmembrane region" description="Helical" evidence="9">
    <location>
        <begin position="219"/>
        <end position="238"/>
    </location>
</feature>
<evidence type="ECO:0000256" key="8">
    <source>
        <dbReference type="ARBA" id="ARBA00023136"/>
    </source>
</evidence>
<dbReference type="PANTHER" id="PTHR11048:SF28">
    <property type="entry name" value="4-HYDROXYBENZOATE POLYPRENYLTRANSFERASE, MITOCHONDRIAL"/>
    <property type="match status" value="1"/>
</dbReference>
<dbReference type="InterPro" id="IPR000537">
    <property type="entry name" value="UbiA_prenyltransferase"/>
</dbReference>
<keyword evidence="6 9" id="KW-0812">Transmembrane</keyword>
<evidence type="ECO:0000256" key="4">
    <source>
        <dbReference type="ARBA" id="ARBA00022475"/>
    </source>
</evidence>
<dbReference type="GO" id="GO:0016765">
    <property type="term" value="F:transferase activity, transferring alkyl or aryl (other than methyl) groups"/>
    <property type="evidence" value="ECO:0007669"/>
    <property type="project" value="InterPro"/>
</dbReference>
<evidence type="ECO:0000256" key="5">
    <source>
        <dbReference type="ARBA" id="ARBA00022679"/>
    </source>
</evidence>
<comment type="cofactor">
    <cofactor evidence="1">
        <name>Mg(2+)</name>
        <dbReference type="ChEBI" id="CHEBI:18420"/>
    </cofactor>
</comment>
<dbReference type="Gene3D" id="1.10.357.140">
    <property type="entry name" value="UbiA prenyltransferase"/>
    <property type="match status" value="1"/>
</dbReference>
<comment type="similarity">
    <text evidence="3">Belongs to the UbiA prenyltransferase family.</text>
</comment>
<evidence type="ECO:0000256" key="6">
    <source>
        <dbReference type="ARBA" id="ARBA00022692"/>
    </source>
</evidence>
<dbReference type="Pfam" id="PF01040">
    <property type="entry name" value="UbiA"/>
    <property type="match status" value="1"/>
</dbReference>
<evidence type="ECO:0000256" key="7">
    <source>
        <dbReference type="ARBA" id="ARBA00022989"/>
    </source>
</evidence>
<protein>
    <submittedName>
        <fullName evidence="10">4-hydroxybenzoate octaprenyltransferase</fullName>
    </submittedName>
</protein>
<organism evidence="10 11">
    <name type="scientific">Holospora undulata HU1</name>
    <dbReference type="NCBI Taxonomy" id="1321371"/>
    <lineage>
        <taxon>Bacteria</taxon>
        <taxon>Pseudomonadati</taxon>
        <taxon>Pseudomonadota</taxon>
        <taxon>Alphaproteobacteria</taxon>
        <taxon>Holosporales</taxon>
        <taxon>Holosporaceae</taxon>
        <taxon>Holospora</taxon>
    </lineage>
</organism>